<reference evidence="2 3" key="1">
    <citation type="submission" date="2018-12" db="EMBL/GenBank/DDBJ databases">
        <authorList>
            <person name="Feng G."/>
            <person name="Zhu H."/>
        </authorList>
    </citation>
    <scope>NUCLEOTIDE SEQUENCE [LARGE SCALE GENOMIC DNA]</scope>
    <source>
        <strain evidence="2 3">KCTC 12533</strain>
    </source>
</reference>
<comment type="caution">
    <text evidence="2">The sequence shown here is derived from an EMBL/GenBank/DDBJ whole genome shotgun (WGS) entry which is preliminary data.</text>
</comment>
<evidence type="ECO:0000313" key="2">
    <source>
        <dbReference type="EMBL" id="RSK50867.1"/>
    </source>
</evidence>
<protein>
    <submittedName>
        <fullName evidence="2">DUF3575 domain-containing protein</fullName>
    </submittedName>
</protein>
<evidence type="ECO:0000256" key="1">
    <source>
        <dbReference type="SAM" id="SignalP"/>
    </source>
</evidence>
<sequence length="197" mass="21416">MKKLLLAATLVAASATSALAQNNVVKVNILSPLVKTGSFFYEHKLSDNSSLQLGALFTSWKVDGNNTKVSGFALTPEYRFYLSERSTAPEGFYVGPFLRYQNLTLKDTYEEYSYDANGNPRTTTQTDEASLNTFGGGVVVGRQWIFKERFALDLFLGPSYNGGSITMKSSSSGTDSFDPGPFDGFGIRAGVTFGLAF</sequence>
<gene>
    <name evidence="2" type="ORF">EI291_00675</name>
</gene>
<dbReference type="Pfam" id="PF12099">
    <property type="entry name" value="DUF3575"/>
    <property type="match status" value="1"/>
</dbReference>
<name>A0A3R9VBS1_9BACT</name>
<organism evidence="2 3">
    <name type="scientific">Hymenobacter rigui</name>
    <dbReference type="NCBI Taxonomy" id="334424"/>
    <lineage>
        <taxon>Bacteria</taxon>
        <taxon>Pseudomonadati</taxon>
        <taxon>Bacteroidota</taxon>
        <taxon>Cytophagia</taxon>
        <taxon>Cytophagales</taxon>
        <taxon>Hymenobacteraceae</taxon>
        <taxon>Hymenobacter</taxon>
    </lineage>
</organism>
<feature type="chain" id="PRO_5018730550" evidence="1">
    <location>
        <begin position="21"/>
        <end position="197"/>
    </location>
</feature>
<proteinExistence type="predicted"/>
<keyword evidence="3" id="KW-1185">Reference proteome</keyword>
<evidence type="ECO:0000313" key="3">
    <source>
        <dbReference type="Proteomes" id="UP000273500"/>
    </source>
</evidence>
<accession>A0A3R9VBS1</accession>
<dbReference type="OrthoDB" id="1118958at2"/>
<dbReference type="Proteomes" id="UP000273500">
    <property type="component" value="Unassembled WGS sequence"/>
</dbReference>
<dbReference type="RefSeq" id="WP_125417344.1">
    <property type="nucleotide sequence ID" value="NZ_RWIT01000001.1"/>
</dbReference>
<keyword evidence="1" id="KW-0732">Signal</keyword>
<dbReference type="EMBL" id="RWIT01000001">
    <property type="protein sequence ID" value="RSK50867.1"/>
    <property type="molecule type" value="Genomic_DNA"/>
</dbReference>
<dbReference type="AlphaFoldDB" id="A0A3R9VBS1"/>
<dbReference type="InterPro" id="IPR021958">
    <property type="entry name" value="DUF3575"/>
</dbReference>
<feature type="signal peptide" evidence="1">
    <location>
        <begin position="1"/>
        <end position="20"/>
    </location>
</feature>